<feature type="compositionally biased region" description="Gly residues" evidence="6">
    <location>
        <begin position="1105"/>
        <end position="1142"/>
    </location>
</feature>
<keyword evidence="3 5" id="KW-0694">RNA-binding</keyword>
<dbReference type="Pfam" id="PF07744">
    <property type="entry name" value="SPOC"/>
    <property type="match status" value="1"/>
</dbReference>
<feature type="compositionally biased region" description="Low complexity" evidence="6">
    <location>
        <begin position="324"/>
        <end position="334"/>
    </location>
</feature>
<dbReference type="PROSITE" id="PS50917">
    <property type="entry name" value="SPOC"/>
    <property type="match status" value="1"/>
</dbReference>
<dbReference type="Pfam" id="PF00076">
    <property type="entry name" value="RRM_1"/>
    <property type="match status" value="1"/>
</dbReference>
<evidence type="ECO:0000256" key="4">
    <source>
        <dbReference type="ARBA" id="ARBA00023242"/>
    </source>
</evidence>
<dbReference type="CDD" id="cd00590">
    <property type="entry name" value="RRM_SF"/>
    <property type="match status" value="1"/>
</dbReference>
<dbReference type="Proteomes" id="UP000612055">
    <property type="component" value="Unassembled WGS sequence"/>
</dbReference>
<feature type="domain" description="RRM" evidence="7">
    <location>
        <begin position="1024"/>
        <end position="1097"/>
    </location>
</feature>
<feature type="compositionally biased region" description="Low complexity" evidence="6">
    <location>
        <begin position="277"/>
        <end position="298"/>
    </location>
</feature>
<feature type="region of interest" description="Disordered" evidence="6">
    <location>
        <begin position="695"/>
        <end position="737"/>
    </location>
</feature>
<feature type="compositionally biased region" description="Pro residues" evidence="6">
    <location>
        <begin position="525"/>
        <end position="539"/>
    </location>
</feature>
<evidence type="ECO:0000256" key="3">
    <source>
        <dbReference type="ARBA" id="ARBA00022884"/>
    </source>
</evidence>
<name>A0A835XHC0_9CHLO</name>
<keyword evidence="4" id="KW-0539">Nucleus</keyword>
<evidence type="ECO:0000256" key="6">
    <source>
        <dbReference type="SAM" id="MobiDB-lite"/>
    </source>
</evidence>
<feature type="region of interest" description="Disordered" evidence="6">
    <location>
        <begin position="127"/>
        <end position="198"/>
    </location>
</feature>
<feature type="region of interest" description="Disordered" evidence="6">
    <location>
        <begin position="1105"/>
        <end position="1149"/>
    </location>
</feature>
<feature type="region of interest" description="Disordered" evidence="6">
    <location>
        <begin position="444"/>
        <end position="550"/>
    </location>
</feature>
<evidence type="ECO:0000313" key="9">
    <source>
        <dbReference type="EMBL" id="KAG2482783.1"/>
    </source>
</evidence>
<accession>A0A835XHC0</accession>
<feature type="compositionally biased region" description="Pro residues" evidence="6">
    <location>
        <begin position="973"/>
        <end position="986"/>
    </location>
</feature>
<feature type="compositionally biased region" description="Gly residues" evidence="6">
    <location>
        <begin position="340"/>
        <end position="355"/>
    </location>
</feature>
<organism evidence="9 10">
    <name type="scientific">Edaphochlamys debaryana</name>
    <dbReference type="NCBI Taxonomy" id="47281"/>
    <lineage>
        <taxon>Eukaryota</taxon>
        <taxon>Viridiplantae</taxon>
        <taxon>Chlorophyta</taxon>
        <taxon>core chlorophytes</taxon>
        <taxon>Chlorophyceae</taxon>
        <taxon>CS clade</taxon>
        <taxon>Chlamydomonadales</taxon>
        <taxon>Chlamydomonadales incertae sedis</taxon>
        <taxon>Edaphochlamys</taxon>
    </lineage>
</organism>
<feature type="region of interest" description="Disordered" evidence="6">
    <location>
        <begin position="1"/>
        <end position="29"/>
    </location>
</feature>
<dbReference type="SUPFAM" id="SSF54928">
    <property type="entry name" value="RNA-binding domain, RBD"/>
    <property type="match status" value="2"/>
</dbReference>
<feature type="domain" description="SPOC" evidence="8">
    <location>
        <begin position="1319"/>
        <end position="1478"/>
    </location>
</feature>
<dbReference type="CDD" id="cd21546">
    <property type="entry name" value="SPOC_FPA-like"/>
    <property type="match status" value="1"/>
</dbReference>
<feature type="region of interest" description="Disordered" evidence="6">
    <location>
        <begin position="954"/>
        <end position="1018"/>
    </location>
</feature>
<feature type="compositionally biased region" description="Gly residues" evidence="6">
    <location>
        <begin position="1234"/>
        <end position="1245"/>
    </location>
</feature>
<comment type="subcellular location">
    <subcellularLocation>
        <location evidence="1">Nucleus</location>
    </subcellularLocation>
</comment>
<dbReference type="InterPro" id="IPR000504">
    <property type="entry name" value="RRM_dom"/>
</dbReference>
<reference evidence="9" key="1">
    <citation type="journal article" date="2020" name="bioRxiv">
        <title>Comparative genomics of Chlamydomonas.</title>
        <authorList>
            <person name="Craig R.J."/>
            <person name="Hasan A.R."/>
            <person name="Ness R.W."/>
            <person name="Keightley P.D."/>
        </authorList>
    </citation>
    <scope>NUCLEOTIDE SEQUENCE</scope>
    <source>
        <strain evidence="9">CCAP 11/70</strain>
    </source>
</reference>
<dbReference type="InterPro" id="IPR035979">
    <property type="entry name" value="RBD_domain_sf"/>
</dbReference>
<feature type="compositionally biased region" description="Low complexity" evidence="6">
    <location>
        <begin position="1252"/>
        <end position="1269"/>
    </location>
</feature>
<evidence type="ECO:0000256" key="2">
    <source>
        <dbReference type="ARBA" id="ARBA00005387"/>
    </source>
</evidence>
<dbReference type="SMART" id="SM00360">
    <property type="entry name" value="RRM"/>
    <property type="match status" value="2"/>
</dbReference>
<feature type="region of interest" description="Disordered" evidence="6">
    <location>
        <begin position="620"/>
        <end position="674"/>
    </location>
</feature>
<feature type="compositionally biased region" description="Pro residues" evidence="6">
    <location>
        <begin position="1270"/>
        <end position="1301"/>
    </location>
</feature>
<feature type="compositionally biased region" description="Gly residues" evidence="6">
    <location>
        <begin position="627"/>
        <end position="640"/>
    </location>
</feature>
<dbReference type="GO" id="GO:0005634">
    <property type="term" value="C:nucleus"/>
    <property type="evidence" value="ECO:0007669"/>
    <property type="project" value="UniProtKB-SubCell"/>
</dbReference>
<dbReference type="GO" id="GO:0003723">
    <property type="term" value="F:RNA binding"/>
    <property type="evidence" value="ECO:0007669"/>
    <property type="project" value="UniProtKB-UniRule"/>
</dbReference>
<dbReference type="InterPro" id="IPR010912">
    <property type="entry name" value="SPOC_met"/>
</dbReference>
<feature type="compositionally biased region" description="Pro residues" evidence="6">
    <location>
        <begin position="727"/>
        <end position="736"/>
    </location>
</feature>
<evidence type="ECO:0000259" key="7">
    <source>
        <dbReference type="PROSITE" id="PS50102"/>
    </source>
</evidence>
<evidence type="ECO:0000259" key="8">
    <source>
        <dbReference type="PROSITE" id="PS50917"/>
    </source>
</evidence>
<dbReference type="OrthoDB" id="539862at2759"/>
<feature type="compositionally biased region" description="Gly residues" evidence="6">
    <location>
        <begin position="509"/>
        <end position="518"/>
    </location>
</feature>
<feature type="compositionally biased region" description="Low complexity" evidence="6">
    <location>
        <begin position="466"/>
        <end position="477"/>
    </location>
</feature>
<feature type="compositionally biased region" description="Pro residues" evidence="6">
    <location>
        <begin position="710"/>
        <end position="719"/>
    </location>
</feature>
<keyword evidence="10" id="KW-1185">Reference proteome</keyword>
<feature type="compositionally biased region" description="Acidic residues" evidence="6">
    <location>
        <begin position="364"/>
        <end position="382"/>
    </location>
</feature>
<evidence type="ECO:0008006" key="11">
    <source>
        <dbReference type="Google" id="ProtNLM"/>
    </source>
</evidence>
<dbReference type="EMBL" id="JAEHOE010000202">
    <property type="protein sequence ID" value="KAG2482783.1"/>
    <property type="molecule type" value="Genomic_DNA"/>
</dbReference>
<feature type="compositionally biased region" description="Low complexity" evidence="6">
    <location>
        <begin position="167"/>
        <end position="180"/>
    </location>
</feature>
<feature type="compositionally biased region" description="Gly residues" evidence="6">
    <location>
        <begin position="299"/>
        <end position="315"/>
    </location>
</feature>
<dbReference type="InterPro" id="IPR012677">
    <property type="entry name" value="Nucleotide-bd_a/b_plait_sf"/>
</dbReference>
<dbReference type="InterPro" id="IPR012921">
    <property type="entry name" value="SPOC_C"/>
</dbReference>
<sequence length="1478" mass="143911">MEADHEPTSGKRRRESEDEDGPAAKKSLTDASLADSLAKSLHLREQRRAEVRGVYVTYGTLLKCSGEGGSDAAAFQALLDCAAGSIGARRLAARLVPRFLPRFPGHSEQALRLLLAIYTNTPIPTPAIAAPSTADPDTKPPPPHTGAEANVQSELPNGAACSPVANTSSSADATATEATSPPRNPPDASVKPDPTAIPAVAKCGPVDNATSVLSPGEEELVSAMRRDALLGLGNVLEAAVRNAERSVPVVVTLVGFLLRQLHTPHPGASASGGGGRPPAAAPASKPRPHAPGNPKGGAEANGGGGGGDGDGGGGSSHPADKGADGAAGPSGRGTSPPPDGGGGGRGGTNGPGGAGDTAAAGPDADYDPDPGPDPDPDPDPESDAGLMRALLIRAFCLFPRVVLSACLQPFRPAPKQRRHAECRAGQRVLAVLLRPSAAARTAAAADGSASARRGGGGSGRCGTQVAAAAASPAGPHANGPPAPSTAAAAAAADGGDGMQIDPPATAASAGGGGGGGAGDEAPGQALPPPPSGPPEPPGPSGAAAAAGGGGGGCLAEQVLHHLPDTQAWVRQLVYGMTKGKSAPVLPPSLLEQLERLLTLCPAAPAVAAAAAAAAAVKASPKSSPTAAGGGAAAAAGGGGAPPVTPAGARIKAEPGTHQAHSLIGSEGNSQSVPMDLDHSISTALVKQEQDAAAAAAVGPGGAAAADTAATPPPPPPPLPSRGQHAPSPMPYTPPPGLRGGPVCRAEACLYVGGLPPGLTEAALIAELSKAGSVESVHPYEAPAQPVQPGTVGEEVYVVFASLRDAAISYERHARKAPFGGSRPLQVEFCAALPPDSAAARRRAAATAAAASAGTPGGAAAVAAASASNFVWVSSSATALLAAPSGGAATAAPTSATVTPEAVVTALQEAALAVPQQILQVEGGAPGMLLHMSSPGLVPSVTSCLLSALAPPPLPPPPPPAPTAPTPAAAASLLPPPPPLPLPPPPGAAGGYGSGGGMGMGMGHASTPGPVMGGPHSDTAPPNCRTLWIGQLSESVREDELLSACRAAGGELVGHRFLRASHCAFVDFAHAAGAEAAKRALHGLRMGPQHIRVEWKLDSGMGPGRAGSGLRGPGGFGGPGPGGFGPPMGGGGGPGMTPGGGSAAGTPLNPQGMMAGSARGPGFPGSSQRADRWTPVAPQALAAAAAAAAAAGRAPGSLMAGLGGMLGGHHGGMPGSAVTGSQPTPYGHVTPGVGSTAGGGGMGGGAQHSLHNAYASAQQQAAAAGHAASNPPLPPPPPQGHPAMPPLPPPPPPTSPPLPPADGPAGAGSAVRQAAAAAAVHAVKQAPVVTWQGMLAKSGSQVCALQCTTGGASAASGATPGEREPVTWPPTLDVRMRVDLSYVVNALYSHTAPAARAMRRLVTPGGSDQRSRLSDFLSYLADKNRAGVIKLDASAGLPARTLYLVPPSEQVCGALGAEWTPREPFLLALVVPTASGGKG</sequence>
<feature type="domain" description="RRM" evidence="7">
    <location>
        <begin position="747"/>
        <end position="831"/>
    </location>
</feature>
<evidence type="ECO:0000256" key="5">
    <source>
        <dbReference type="PROSITE-ProRule" id="PRU00176"/>
    </source>
</evidence>
<comment type="similarity">
    <text evidence="2">Belongs to the RRM Spen family.</text>
</comment>
<comment type="caution">
    <text evidence="9">The sequence shown here is derived from an EMBL/GenBank/DDBJ whole genome shotgun (WGS) entry which is preliminary data.</text>
</comment>
<evidence type="ECO:0000313" key="10">
    <source>
        <dbReference type="Proteomes" id="UP000612055"/>
    </source>
</evidence>
<proteinExistence type="inferred from homology"/>
<feature type="compositionally biased region" description="Pro residues" evidence="6">
    <location>
        <begin position="954"/>
        <end position="964"/>
    </location>
</feature>
<feature type="compositionally biased region" description="Low complexity" evidence="6">
    <location>
        <begin position="695"/>
        <end position="709"/>
    </location>
</feature>
<dbReference type="PANTHER" id="PTHR23189">
    <property type="entry name" value="RNA RECOGNITION MOTIF-CONTAINING"/>
    <property type="match status" value="1"/>
</dbReference>
<protein>
    <recommendedName>
        <fullName evidence="11">RRM domain-containing protein</fullName>
    </recommendedName>
</protein>
<evidence type="ECO:0000256" key="1">
    <source>
        <dbReference type="ARBA" id="ARBA00004123"/>
    </source>
</evidence>
<feature type="region of interest" description="Disordered" evidence="6">
    <location>
        <begin position="1212"/>
        <end position="1309"/>
    </location>
</feature>
<feature type="compositionally biased region" description="Gly residues" evidence="6">
    <location>
        <begin position="987"/>
        <end position="1001"/>
    </location>
</feature>
<gene>
    <name evidence="9" type="ORF">HYH03_018321</name>
</gene>
<feature type="region of interest" description="Disordered" evidence="6">
    <location>
        <begin position="265"/>
        <end position="383"/>
    </location>
</feature>
<dbReference type="PROSITE" id="PS50102">
    <property type="entry name" value="RRM"/>
    <property type="match status" value="2"/>
</dbReference>
<dbReference type="Gene3D" id="3.30.70.330">
    <property type="match status" value="1"/>
</dbReference>
<feature type="compositionally biased region" description="Low complexity" evidence="6">
    <location>
        <begin position="484"/>
        <end position="493"/>
    </location>
</feature>